<keyword evidence="1" id="KW-0472">Membrane</keyword>
<name>A0A0K0CTB8_ANGCA</name>
<organism evidence="2 3">
    <name type="scientific">Angiostrongylus cantonensis</name>
    <name type="common">Rat lungworm</name>
    <dbReference type="NCBI Taxonomy" id="6313"/>
    <lineage>
        <taxon>Eukaryota</taxon>
        <taxon>Metazoa</taxon>
        <taxon>Ecdysozoa</taxon>
        <taxon>Nematoda</taxon>
        <taxon>Chromadorea</taxon>
        <taxon>Rhabditida</taxon>
        <taxon>Rhabditina</taxon>
        <taxon>Rhabditomorpha</taxon>
        <taxon>Strongyloidea</taxon>
        <taxon>Metastrongylidae</taxon>
        <taxon>Angiostrongylus</taxon>
    </lineage>
</organism>
<reference evidence="2" key="1">
    <citation type="submission" date="2012-09" db="EMBL/GenBank/DDBJ databases">
        <authorList>
            <person name="Martin A.A."/>
        </authorList>
    </citation>
    <scope>NUCLEOTIDE SEQUENCE</scope>
</reference>
<keyword evidence="2" id="KW-1185">Reference proteome</keyword>
<accession>A0A0K0CTB8</accession>
<evidence type="ECO:0000313" key="2">
    <source>
        <dbReference type="Proteomes" id="UP000035642"/>
    </source>
</evidence>
<dbReference type="Proteomes" id="UP000035642">
    <property type="component" value="Unassembled WGS sequence"/>
</dbReference>
<dbReference type="WBParaSite" id="ACAC_0000030501-mRNA-1">
    <property type="protein sequence ID" value="ACAC_0000030501-mRNA-1"/>
    <property type="gene ID" value="ACAC_0000030501"/>
</dbReference>
<protein>
    <submittedName>
        <fullName evidence="3">Uncharacterized protein</fullName>
    </submittedName>
</protein>
<dbReference type="AlphaFoldDB" id="A0A0K0CTB8"/>
<keyword evidence="1" id="KW-1133">Transmembrane helix</keyword>
<keyword evidence="1" id="KW-0812">Transmembrane</keyword>
<evidence type="ECO:0000313" key="3">
    <source>
        <dbReference type="WBParaSite" id="ACAC_0000030501-mRNA-1"/>
    </source>
</evidence>
<evidence type="ECO:0000256" key="1">
    <source>
        <dbReference type="SAM" id="Phobius"/>
    </source>
</evidence>
<proteinExistence type="predicted"/>
<reference evidence="3" key="2">
    <citation type="submission" date="2017-02" db="UniProtKB">
        <authorList>
            <consortium name="WormBaseParasite"/>
        </authorList>
    </citation>
    <scope>IDENTIFICATION</scope>
</reference>
<feature type="transmembrane region" description="Helical" evidence="1">
    <location>
        <begin position="35"/>
        <end position="53"/>
    </location>
</feature>
<sequence>MSSIRRGINIANIVANSKKLSTTSIRSLRISRKSVIRLASLFLFLYGLRNIIIEKCSINL</sequence>